<evidence type="ECO:0000256" key="1">
    <source>
        <dbReference type="SAM" id="Coils"/>
    </source>
</evidence>
<evidence type="ECO:0000313" key="4">
    <source>
        <dbReference type="Proteomes" id="UP001338582"/>
    </source>
</evidence>
<accession>A0AAX4H735</accession>
<organism evidence="3 4">
    <name type="scientific">Australozyma saopauloensis</name>
    <dbReference type="NCBI Taxonomy" id="291208"/>
    <lineage>
        <taxon>Eukaryota</taxon>
        <taxon>Fungi</taxon>
        <taxon>Dikarya</taxon>
        <taxon>Ascomycota</taxon>
        <taxon>Saccharomycotina</taxon>
        <taxon>Pichiomycetes</taxon>
        <taxon>Metschnikowiaceae</taxon>
        <taxon>Australozyma</taxon>
    </lineage>
</organism>
<feature type="coiled-coil region" evidence="1">
    <location>
        <begin position="66"/>
        <end position="93"/>
    </location>
</feature>
<evidence type="ECO:0000256" key="2">
    <source>
        <dbReference type="SAM" id="MobiDB-lite"/>
    </source>
</evidence>
<keyword evidence="1" id="KW-0175">Coiled coil</keyword>
<feature type="region of interest" description="Disordered" evidence="2">
    <location>
        <begin position="1"/>
        <end position="51"/>
    </location>
</feature>
<gene>
    <name evidence="3" type="ORF">PUMCH_001588</name>
</gene>
<dbReference type="EMBL" id="CP138895">
    <property type="protein sequence ID" value="WPK24320.1"/>
    <property type="molecule type" value="Genomic_DNA"/>
</dbReference>
<dbReference type="KEGG" id="asau:88172653"/>
<protein>
    <submittedName>
        <fullName evidence="3">Uncharacterized protein</fullName>
    </submittedName>
</protein>
<sequence length="664" mass="75014">MKFPQPIEGSGEPGVSRIHFRNEEAQTPDAAEEAPRVSAAHQVPHAPTSTAQQIVDQTSPGVDPQKEQIETQLELITDENKKYLKKIVELLIEKILNDGSGNTPKSIDLGPVYHALAGWNGVLLLRSVQSQNFKEEVENLSDCLQKTDLRVIFKKNSSKNNQELAVNLVRELIARPGQVPTDAEALTLVDGLKASEGPKFLRQCSKLSVAVVKSIWVDMLMRACEFLCASRFEIEELSLRPWDYTDSLVQQLIKAFASQPGFKAFNFILFSDQYAGLIGPFLKGYLKSELLSKEALSEAIYSGSGSGDTVFDALWTSPGLCFVLACTNHHDLPMPWLTRFREACVREMEINDSNTTSGDCPEPQYLTSDPHMVLRTSPLCPHWQKYICWITSYQIDIVTSRAINTISRRLLFLSLIQESRAREVSAAHLIEVMSVIKSQSKYLKAEHTKIQDFIEKNCEALVSTKNGDIITFEPGDYFDLATKWEQGYRKLVEQNIACLVKKFVLGDLRNMTPQALRELTEFNTETQTRFSLFLKNTRYIVHVLEGGRLYFEWRRNAGPKTILEGPIFLMDDASSTKNVKSTVASIQNGLLIIEDNDRHSTWELKFSRYLNERLINEFLMTWSEELLGEPSPLLAWVGDAEIAQLGRLLFLPGHVNIPFFTPID</sequence>
<name>A0AAX4H735_9ASCO</name>
<evidence type="ECO:0000313" key="3">
    <source>
        <dbReference type="EMBL" id="WPK24320.1"/>
    </source>
</evidence>
<dbReference type="GeneID" id="88172653"/>
<keyword evidence="4" id="KW-1185">Reference proteome</keyword>
<proteinExistence type="predicted"/>
<reference evidence="3 4" key="1">
    <citation type="submission" date="2023-10" db="EMBL/GenBank/DDBJ databases">
        <title>Draft Genome Sequence of Candida saopaulonensis from a very Premature Infant with Sepsis.</title>
        <authorList>
            <person name="Ning Y."/>
            <person name="Dai R."/>
            <person name="Xiao M."/>
            <person name="Xu Y."/>
            <person name="Yan Q."/>
            <person name="Zhang L."/>
        </authorList>
    </citation>
    <scope>NUCLEOTIDE SEQUENCE [LARGE SCALE GENOMIC DNA]</scope>
    <source>
        <strain evidence="3 4">19XY460</strain>
    </source>
</reference>
<dbReference type="RefSeq" id="XP_062876703.1">
    <property type="nucleotide sequence ID" value="XM_063020633.1"/>
</dbReference>
<dbReference type="AlphaFoldDB" id="A0AAX4H735"/>
<dbReference type="Proteomes" id="UP001338582">
    <property type="component" value="Chromosome 2"/>
</dbReference>